<dbReference type="KEGG" id="hbl:XJ32_10205"/>
<dbReference type="AlphaFoldDB" id="A0A1Q2LJ22"/>
<dbReference type="GO" id="GO:0004766">
    <property type="term" value="F:spermidine synthase activity"/>
    <property type="evidence" value="ECO:0007669"/>
    <property type="project" value="TreeGrafter"/>
</dbReference>
<dbReference type="InterPro" id="IPR029063">
    <property type="entry name" value="SAM-dependent_MTases_sf"/>
</dbReference>
<dbReference type="Gene3D" id="2.30.140.10">
    <property type="entry name" value="Spermidine synthase, tetramerisation domain"/>
    <property type="match status" value="1"/>
</dbReference>
<sequence>MWMTSEVTRNFQNQYAITNKFADYKGKTIDIELFNTEALQQIALISFKNDKKEVTRQAVMTQRYNFIESEMLAYIPYCVATNPKRVLICGTLNAAIANHFAQHDMSVDMVVGDMEALYTLSGFIPKFKEIQENVNIAFYERFMDIKQAGYDIIIHASSPKLYEFEALKKMASEKFICIFDLANCYLEPSLALDTLAFGMNFGHVMMPFMLPTLTPSFYAFLSNYAHPLADLQLQKSDMLDNLQCYNANLHTSVFRLPTFLQHIIAPYVKN</sequence>
<dbReference type="EMBL" id="CP019645">
    <property type="protein sequence ID" value="AQQ60401.1"/>
    <property type="molecule type" value="Genomic_DNA"/>
</dbReference>
<name>A0A1Q2LJ22_9HELI</name>
<protein>
    <submittedName>
        <fullName evidence="2">Spermidine synthase spee</fullName>
    </submittedName>
</protein>
<dbReference type="SUPFAM" id="SSF53335">
    <property type="entry name" value="S-adenosyl-L-methionine-dependent methyltransferases"/>
    <property type="match status" value="1"/>
</dbReference>
<organism evidence="2 3">
    <name type="scientific">Helicobacter bilis</name>
    <dbReference type="NCBI Taxonomy" id="37372"/>
    <lineage>
        <taxon>Bacteria</taxon>
        <taxon>Pseudomonadati</taxon>
        <taxon>Campylobacterota</taxon>
        <taxon>Epsilonproteobacteria</taxon>
        <taxon>Campylobacterales</taxon>
        <taxon>Helicobacteraceae</taxon>
        <taxon>Helicobacter</taxon>
    </lineage>
</organism>
<dbReference type="RefSeq" id="WP_077389546.1">
    <property type="nucleotide sequence ID" value="NZ_CP019645.1"/>
</dbReference>
<evidence type="ECO:0000256" key="1">
    <source>
        <dbReference type="ARBA" id="ARBA00023066"/>
    </source>
</evidence>
<dbReference type="Gene3D" id="3.40.50.150">
    <property type="entry name" value="Vaccinia Virus protein VP39"/>
    <property type="match status" value="1"/>
</dbReference>
<dbReference type="Proteomes" id="UP000188298">
    <property type="component" value="Chromosome"/>
</dbReference>
<evidence type="ECO:0000313" key="3">
    <source>
        <dbReference type="Proteomes" id="UP000188298"/>
    </source>
</evidence>
<accession>A0A1Q2LJ22</accession>
<dbReference type="PANTHER" id="PTHR11558:SF11">
    <property type="entry name" value="SPERMIDINE SYNTHASE"/>
    <property type="match status" value="1"/>
</dbReference>
<proteinExistence type="predicted"/>
<dbReference type="Pfam" id="PF01564">
    <property type="entry name" value="Spermine_synth"/>
    <property type="match status" value="1"/>
</dbReference>
<dbReference type="InterPro" id="IPR037163">
    <property type="entry name" value="Spermidine_synt_N_sf"/>
</dbReference>
<reference evidence="2 3" key="1">
    <citation type="submission" date="2017-02" db="EMBL/GenBank/DDBJ databases">
        <title>Whole genome sequencing of Helicobacter bilis strain AAQJH.</title>
        <authorList>
            <person name="Conlan S."/>
            <person name="Thomas P.J."/>
            <person name="Mullikin J."/>
            <person name="Palmore T.N."/>
            <person name="Frank K.M."/>
            <person name="Segre J.A."/>
        </authorList>
    </citation>
    <scope>NUCLEOTIDE SEQUENCE [LARGE SCALE GENOMIC DNA]</scope>
    <source>
        <strain evidence="2 3">AAQJH</strain>
    </source>
</reference>
<dbReference type="InterPro" id="IPR001045">
    <property type="entry name" value="Spermi_synthase"/>
</dbReference>
<dbReference type="GO" id="GO:0008295">
    <property type="term" value="P:spermidine biosynthetic process"/>
    <property type="evidence" value="ECO:0007669"/>
    <property type="project" value="UniProtKB-KW"/>
</dbReference>
<keyword evidence="1" id="KW-0745">Spermidine biosynthesis</keyword>
<dbReference type="PANTHER" id="PTHR11558">
    <property type="entry name" value="SPERMIDINE/SPERMINE SYNTHASE"/>
    <property type="match status" value="1"/>
</dbReference>
<gene>
    <name evidence="2" type="ORF">XJ32_10205</name>
</gene>
<dbReference type="GO" id="GO:0005829">
    <property type="term" value="C:cytosol"/>
    <property type="evidence" value="ECO:0007669"/>
    <property type="project" value="TreeGrafter"/>
</dbReference>
<evidence type="ECO:0000313" key="2">
    <source>
        <dbReference type="EMBL" id="AQQ60401.1"/>
    </source>
</evidence>